<proteinExistence type="predicted"/>
<evidence type="ECO:0000313" key="2">
    <source>
        <dbReference type="Proteomes" id="UP000006322"/>
    </source>
</evidence>
<dbReference type="AlphaFoldDB" id="K6ZWA1"/>
<evidence type="ECO:0000313" key="1">
    <source>
        <dbReference type="EMBL" id="GAC33063.1"/>
    </source>
</evidence>
<dbReference type="EMBL" id="BAER01000046">
    <property type="protein sequence ID" value="GAC33063.1"/>
    <property type="molecule type" value="Genomic_DNA"/>
</dbReference>
<organism evidence="1 2">
    <name type="scientific">Paraglaciecola polaris LMG 21857</name>
    <dbReference type="NCBI Taxonomy" id="1129793"/>
    <lineage>
        <taxon>Bacteria</taxon>
        <taxon>Pseudomonadati</taxon>
        <taxon>Pseudomonadota</taxon>
        <taxon>Gammaproteobacteria</taxon>
        <taxon>Alteromonadales</taxon>
        <taxon>Alteromonadaceae</taxon>
        <taxon>Paraglaciecola</taxon>
    </lineage>
</organism>
<comment type="caution">
    <text evidence="1">The sequence shown here is derived from an EMBL/GenBank/DDBJ whole genome shotgun (WGS) entry which is preliminary data.</text>
</comment>
<dbReference type="STRING" id="1129793.GPLA_2158"/>
<sequence>MDVREQCSAQGLGLVDVGDREQAGECSDVATGRNIAHFVLVIVNIDWANVGK</sequence>
<accession>K6ZWA1</accession>
<gene>
    <name evidence="1" type="ORF">GPLA_2158</name>
</gene>
<keyword evidence="2" id="KW-1185">Reference proteome</keyword>
<dbReference type="Proteomes" id="UP000006322">
    <property type="component" value="Unassembled WGS sequence"/>
</dbReference>
<name>K6ZWA1_9ALTE</name>
<protein>
    <submittedName>
        <fullName evidence="1">Uncharacterized protein</fullName>
    </submittedName>
</protein>
<reference evidence="2" key="1">
    <citation type="journal article" date="2014" name="Environ. Microbiol.">
        <title>Comparative genomics of the marine bacterial genus Glaciecola reveals the high degree of genomic diversity and genomic characteristic for cold adaptation.</title>
        <authorList>
            <person name="Qin Q.L."/>
            <person name="Xie B.B."/>
            <person name="Yu Y."/>
            <person name="Shu Y.L."/>
            <person name="Rong J.C."/>
            <person name="Zhang Y.J."/>
            <person name="Zhao D.L."/>
            <person name="Chen X.L."/>
            <person name="Zhang X.Y."/>
            <person name="Chen B."/>
            <person name="Zhou B.C."/>
            <person name="Zhang Y.Z."/>
        </authorList>
    </citation>
    <scope>NUCLEOTIDE SEQUENCE [LARGE SCALE GENOMIC DNA]</scope>
    <source>
        <strain evidence="2">LMG 21857</strain>
    </source>
</reference>